<accession>A0A9P1N0X4</accession>
<evidence type="ECO:0000313" key="10">
    <source>
        <dbReference type="Proteomes" id="UP001152747"/>
    </source>
</evidence>
<proteinExistence type="predicted"/>
<evidence type="ECO:0000256" key="6">
    <source>
        <dbReference type="ARBA" id="ARBA00022833"/>
    </source>
</evidence>
<dbReference type="GO" id="GO:0008168">
    <property type="term" value="F:methyltransferase activity"/>
    <property type="evidence" value="ECO:0007669"/>
    <property type="project" value="UniProtKB-KW"/>
</dbReference>
<protein>
    <recommendedName>
        <fullName evidence="8">MYND-type domain-containing protein</fullName>
    </recommendedName>
</protein>
<name>A0A9P1N0X4_9PELO</name>
<keyword evidence="6" id="KW-0862">Zinc</keyword>
<dbReference type="Gene3D" id="1.10.220.160">
    <property type="match status" value="1"/>
</dbReference>
<keyword evidence="10" id="KW-1185">Reference proteome</keyword>
<dbReference type="InterPro" id="IPR052097">
    <property type="entry name" value="SET-MYND_domain_protein"/>
</dbReference>
<reference evidence="9" key="1">
    <citation type="submission" date="2022-11" db="EMBL/GenBank/DDBJ databases">
        <authorList>
            <person name="Kikuchi T."/>
        </authorList>
    </citation>
    <scope>NUCLEOTIDE SEQUENCE</scope>
    <source>
        <strain evidence="9">PS1010</strain>
    </source>
</reference>
<dbReference type="PROSITE" id="PS50865">
    <property type="entry name" value="ZF_MYND_2"/>
    <property type="match status" value="1"/>
</dbReference>
<dbReference type="GO" id="GO:0005737">
    <property type="term" value="C:cytoplasm"/>
    <property type="evidence" value="ECO:0007669"/>
    <property type="project" value="TreeGrafter"/>
</dbReference>
<evidence type="ECO:0000256" key="4">
    <source>
        <dbReference type="ARBA" id="ARBA00022723"/>
    </source>
</evidence>
<dbReference type="Proteomes" id="UP001152747">
    <property type="component" value="Unassembled WGS sequence"/>
</dbReference>
<dbReference type="Gene3D" id="6.10.140.2220">
    <property type="match status" value="1"/>
</dbReference>
<dbReference type="GO" id="GO:0005634">
    <property type="term" value="C:nucleus"/>
    <property type="evidence" value="ECO:0007669"/>
    <property type="project" value="TreeGrafter"/>
</dbReference>
<evidence type="ECO:0000256" key="5">
    <source>
        <dbReference type="ARBA" id="ARBA00022771"/>
    </source>
</evidence>
<organism evidence="9 10">
    <name type="scientific">Caenorhabditis angaria</name>
    <dbReference type="NCBI Taxonomy" id="860376"/>
    <lineage>
        <taxon>Eukaryota</taxon>
        <taxon>Metazoa</taxon>
        <taxon>Ecdysozoa</taxon>
        <taxon>Nematoda</taxon>
        <taxon>Chromadorea</taxon>
        <taxon>Rhabditida</taxon>
        <taxon>Rhabditina</taxon>
        <taxon>Rhabditomorpha</taxon>
        <taxon>Rhabditoidea</taxon>
        <taxon>Rhabditidae</taxon>
        <taxon>Peloderinae</taxon>
        <taxon>Caenorhabditis</taxon>
    </lineage>
</organism>
<dbReference type="InterPro" id="IPR002893">
    <property type="entry name" value="Znf_MYND"/>
</dbReference>
<sequence length="149" mass="16696">MALIPELIEPSAYAIALSKEQCLSYCNYCIRRDVAELKKCAACRSLVYCSTDCQKKDWRQHKWECKAIKAKSAICDDGHRLVARLIALVNDGDFGEVQGSGKSAGAENRSILTLQEREGDPNGEAATFLREFREFFDGAGRIEEEKVEK</sequence>
<evidence type="ECO:0000259" key="8">
    <source>
        <dbReference type="PROSITE" id="PS50865"/>
    </source>
</evidence>
<dbReference type="SUPFAM" id="SSF144232">
    <property type="entry name" value="HIT/MYND zinc finger-like"/>
    <property type="match status" value="1"/>
</dbReference>
<dbReference type="GO" id="GO:0042826">
    <property type="term" value="F:histone deacetylase binding"/>
    <property type="evidence" value="ECO:0007669"/>
    <property type="project" value="TreeGrafter"/>
</dbReference>
<keyword evidence="2" id="KW-0808">Transferase</keyword>
<keyword evidence="3" id="KW-0949">S-adenosyl-L-methionine</keyword>
<feature type="domain" description="MYND-type" evidence="8">
    <location>
        <begin position="26"/>
        <end position="65"/>
    </location>
</feature>
<evidence type="ECO:0000313" key="9">
    <source>
        <dbReference type="EMBL" id="CAI5443621.1"/>
    </source>
</evidence>
<dbReference type="EMBL" id="CANHGI010000002">
    <property type="protein sequence ID" value="CAI5443621.1"/>
    <property type="molecule type" value="Genomic_DNA"/>
</dbReference>
<dbReference type="GO" id="GO:0008270">
    <property type="term" value="F:zinc ion binding"/>
    <property type="evidence" value="ECO:0007669"/>
    <property type="project" value="UniProtKB-KW"/>
</dbReference>
<comment type="caution">
    <text evidence="9">The sequence shown here is derived from an EMBL/GenBank/DDBJ whole genome shotgun (WGS) entry which is preliminary data.</text>
</comment>
<dbReference type="Gene3D" id="2.170.270.10">
    <property type="entry name" value="SET domain"/>
    <property type="match status" value="1"/>
</dbReference>
<evidence type="ECO:0000256" key="7">
    <source>
        <dbReference type="PROSITE-ProRule" id="PRU00134"/>
    </source>
</evidence>
<evidence type="ECO:0000256" key="2">
    <source>
        <dbReference type="ARBA" id="ARBA00022679"/>
    </source>
</evidence>
<dbReference type="AlphaFoldDB" id="A0A9P1N0X4"/>
<dbReference type="Pfam" id="PF01753">
    <property type="entry name" value="zf-MYND"/>
    <property type="match status" value="1"/>
</dbReference>
<keyword evidence="5 7" id="KW-0863">Zinc-finger</keyword>
<dbReference type="OrthoDB" id="265717at2759"/>
<keyword evidence="1" id="KW-0489">Methyltransferase</keyword>
<keyword evidence="4" id="KW-0479">Metal-binding</keyword>
<dbReference type="InterPro" id="IPR046341">
    <property type="entry name" value="SET_dom_sf"/>
</dbReference>
<gene>
    <name evidence="9" type="ORF">CAMP_LOCUS6258</name>
</gene>
<dbReference type="PANTHER" id="PTHR46165">
    <property type="entry name" value="SET AND MYND DOMAIN-CONTAINING PROTEIN 4"/>
    <property type="match status" value="1"/>
</dbReference>
<evidence type="ECO:0000256" key="1">
    <source>
        <dbReference type="ARBA" id="ARBA00022603"/>
    </source>
</evidence>
<evidence type="ECO:0000256" key="3">
    <source>
        <dbReference type="ARBA" id="ARBA00022691"/>
    </source>
</evidence>
<dbReference type="GO" id="GO:0032259">
    <property type="term" value="P:methylation"/>
    <property type="evidence" value="ECO:0007669"/>
    <property type="project" value="UniProtKB-KW"/>
</dbReference>
<dbReference type="PANTHER" id="PTHR46165:SF2">
    <property type="entry name" value="SET AND MYND DOMAIN-CONTAINING PROTEIN 4"/>
    <property type="match status" value="1"/>
</dbReference>